<sequence>MEFKKEMELQKAKTTLEIFRRSIEGHKPWPPDVKRLNPSDISACKMIQYFKRMNKTIKENFREFLRTPDEIITLEEAGKCGPPYDNVLGNYWHKFLRDRIKGNEIEEKKVADSLFREVKSEFGIELLDSDFPLYGYMHHYDGGEEMYFWKRDADAIGWYYNERREQYELRHCRLESSTRPIGLLEEK</sequence>
<proteinExistence type="predicted"/>
<gene>
    <name evidence="1" type="ORF">OS493_020035</name>
</gene>
<organism evidence="1 2">
    <name type="scientific">Desmophyllum pertusum</name>
    <dbReference type="NCBI Taxonomy" id="174260"/>
    <lineage>
        <taxon>Eukaryota</taxon>
        <taxon>Metazoa</taxon>
        <taxon>Cnidaria</taxon>
        <taxon>Anthozoa</taxon>
        <taxon>Hexacorallia</taxon>
        <taxon>Scleractinia</taxon>
        <taxon>Caryophylliina</taxon>
        <taxon>Caryophylliidae</taxon>
        <taxon>Desmophyllum</taxon>
    </lineage>
</organism>
<reference evidence="1" key="1">
    <citation type="submission" date="2023-01" db="EMBL/GenBank/DDBJ databases">
        <title>Genome assembly of the deep-sea coral Lophelia pertusa.</title>
        <authorList>
            <person name="Herrera S."/>
            <person name="Cordes E."/>
        </authorList>
    </citation>
    <scope>NUCLEOTIDE SEQUENCE</scope>
    <source>
        <strain evidence="1">USNM1676648</strain>
        <tissue evidence="1">Polyp</tissue>
    </source>
</reference>
<name>A0A9W9YEP5_9CNID</name>
<comment type="caution">
    <text evidence="1">The sequence shown here is derived from an EMBL/GenBank/DDBJ whole genome shotgun (WGS) entry which is preliminary data.</text>
</comment>
<dbReference type="EMBL" id="MU827789">
    <property type="protein sequence ID" value="KAJ7331251.1"/>
    <property type="molecule type" value="Genomic_DNA"/>
</dbReference>
<protein>
    <submittedName>
        <fullName evidence="1">Uncharacterized protein</fullName>
    </submittedName>
</protein>
<evidence type="ECO:0000313" key="2">
    <source>
        <dbReference type="Proteomes" id="UP001163046"/>
    </source>
</evidence>
<keyword evidence="2" id="KW-1185">Reference proteome</keyword>
<dbReference type="AlphaFoldDB" id="A0A9W9YEP5"/>
<dbReference type="Proteomes" id="UP001163046">
    <property type="component" value="Unassembled WGS sequence"/>
</dbReference>
<evidence type="ECO:0000313" key="1">
    <source>
        <dbReference type="EMBL" id="KAJ7331251.1"/>
    </source>
</evidence>
<accession>A0A9W9YEP5</accession>